<dbReference type="Gene3D" id="3.40.50.720">
    <property type="entry name" value="NAD(P)-binding Rossmann-like Domain"/>
    <property type="match status" value="1"/>
</dbReference>
<dbReference type="SUPFAM" id="SSF48179">
    <property type="entry name" value="6-phosphogluconate dehydrogenase C-terminal domain-like"/>
    <property type="match status" value="1"/>
</dbReference>
<evidence type="ECO:0000256" key="2">
    <source>
        <dbReference type="ARBA" id="ARBA00023002"/>
    </source>
</evidence>
<feature type="active site" evidence="4">
    <location>
        <position position="181"/>
    </location>
</feature>
<gene>
    <name evidence="7" type="ORF">N0V93_004379</name>
</gene>
<dbReference type="EMBL" id="JAPEVB010000003">
    <property type="protein sequence ID" value="KAJ4390781.1"/>
    <property type="molecule type" value="Genomic_DNA"/>
</dbReference>
<dbReference type="PIRSF" id="PIRSF000103">
    <property type="entry name" value="HIBADH"/>
    <property type="match status" value="1"/>
</dbReference>
<dbReference type="InterPro" id="IPR015815">
    <property type="entry name" value="HIBADH-related"/>
</dbReference>
<dbReference type="PANTHER" id="PTHR43580:SF3">
    <property type="entry name" value="6-PHOSPHOGLUCONATE DEHYDROGENASE FAMILY PROTEIN (AFU_ORTHOLOGUE AFUA_2G11600)"/>
    <property type="match status" value="1"/>
</dbReference>
<evidence type="ECO:0000256" key="3">
    <source>
        <dbReference type="ARBA" id="ARBA00023027"/>
    </source>
</evidence>
<dbReference type="OrthoDB" id="435038at2759"/>
<evidence type="ECO:0000313" key="7">
    <source>
        <dbReference type="EMBL" id="KAJ4390781.1"/>
    </source>
</evidence>
<feature type="domain" description="3-hydroxyisobutyrate dehydrogenase-like NAD-binding" evidence="6">
    <location>
        <begin position="177"/>
        <end position="293"/>
    </location>
</feature>
<evidence type="ECO:0000313" key="8">
    <source>
        <dbReference type="Proteomes" id="UP001140453"/>
    </source>
</evidence>
<keyword evidence="3" id="KW-0520">NAD</keyword>
<comment type="similarity">
    <text evidence="1">Belongs to the HIBADH-related family. NP60 subfamily.</text>
</comment>
<feature type="domain" description="6-phosphogluconate dehydrogenase NADP-binding" evidence="5">
    <location>
        <begin position="6"/>
        <end position="158"/>
    </location>
</feature>
<evidence type="ECO:0008006" key="9">
    <source>
        <dbReference type="Google" id="ProtNLM"/>
    </source>
</evidence>
<sequence>MAPQLMWMGLGNIGRGCCQSLVEKGSLDKPLLIYNRTASRAEDLAAKLPPGKTAVLASIPDGVAQADIIFSCFANDAIIEETYRTIIATTPPITGKLFVSCETIRPATATTLGALITAAGASYIACPVLGAPAAAASGQLLCVPAGPKAAIDRLRPYLIGVLARAVIPFEDQAYSKASTTKIVANTFIAAMITQLGEALTLAEKTEVGTAAVQQLVDVIFGGPFSYYAARMVTGGYWKTAPLADVNLGVKDVSYALGLGEEVGVRLKNSETALEYLKAVVEHSSGKGDIAGIYGAVRQNSGLKFENDV</sequence>
<dbReference type="InterPro" id="IPR013328">
    <property type="entry name" value="6PGD_dom2"/>
</dbReference>
<dbReference type="AlphaFoldDB" id="A0A9W8YSH3"/>
<reference evidence="7" key="1">
    <citation type="submission" date="2022-10" db="EMBL/GenBank/DDBJ databases">
        <title>Tapping the CABI collections for fungal endophytes: first genome assemblies for Collariella, Neodidymelliopsis, Ascochyta clinopodiicola, Didymella pomorum, Didymosphaeria variabile, Neocosmospora piperis and Neocucurbitaria cava.</title>
        <authorList>
            <person name="Hill R."/>
        </authorList>
    </citation>
    <scope>NUCLEOTIDE SEQUENCE</scope>
    <source>
        <strain evidence="7">IMI 355082</strain>
    </source>
</reference>
<evidence type="ECO:0000259" key="6">
    <source>
        <dbReference type="Pfam" id="PF14833"/>
    </source>
</evidence>
<evidence type="ECO:0000256" key="4">
    <source>
        <dbReference type="PIRSR" id="PIRSR000103-1"/>
    </source>
</evidence>
<dbReference type="InterPro" id="IPR051265">
    <property type="entry name" value="HIBADH-related_NP60_sf"/>
</dbReference>
<keyword evidence="8" id="KW-1185">Reference proteome</keyword>
<dbReference type="GO" id="GO:0051287">
    <property type="term" value="F:NAD binding"/>
    <property type="evidence" value="ECO:0007669"/>
    <property type="project" value="InterPro"/>
</dbReference>
<dbReference type="SUPFAM" id="SSF51735">
    <property type="entry name" value="NAD(P)-binding Rossmann-fold domains"/>
    <property type="match status" value="1"/>
</dbReference>
<accession>A0A9W8YSH3</accession>
<keyword evidence="2" id="KW-0560">Oxidoreductase</keyword>
<dbReference type="PANTHER" id="PTHR43580">
    <property type="entry name" value="OXIDOREDUCTASE GLYR1-RELATED"/>
    <property type="match status" value="1"/>
</dbReference>
<dbReference type="InterPro" id="IPR029154">
    <property type="entry name" value="HIBADH-like_NADP-bd"/>
</dbReference>
<evidence type="ECO:0000256" key="1">
    <source>
        <dbReference type="ARBA" id="ARBA00007598"/>
    </source>
</evidence>
<dbReference type="InterPro" id="IPR036291">
    <property type="entry name" value="NAD(P)-bd_dom_sf"/>
</dbReference>
<dbReference type="Pfam" id="PF03446">
    <property type="entry name" value="NAD_binding_2"/>
    <property type="match status" value="1"/>
</dbReference>
<dbReference type="Pfam" id="PF14833">
    <property type="entry name" value="NAD_binding_11"/>
    <property type="match status" value="1"/>
</dbReference>
<organism evidence="7 8">
    <name type="scientific">Gnomoniopsis smithogilvyi</name>
    <dbReference type="NCBI Taxonomy" id="1191159"/>
    <lineage>
        <taxon>Eukaryota</taxon>
        <taxon>Fungi</taxon>
        <taxon>Dikarya</taxon>
        <taxon>Ascomycota</taxon>
        <taxon>Pezizomycotina</taxon>
        <taxon>Sordariomycetes</taxon>
        <taxon>Sordariomycetidae</taxon>
        <taxon>Diaporthales</taxon>
        <taxon>Gnomoniaceae</taxon>
        <taxon>Gnomoniopsis</taxon>
    </lineage>
</organism>
<evidence type="ECO:0000259" key="5">
    <source>
        <dbReference type="Pfam" id="PF03446"/>
    </source>
</evidence>
<dbReference type="GO" id="GO:0050661">
    <property type="term" value="F:NADP binding"/>
    <property type="evidence" value="ECO:0007669"/>
    <property type="project" value="InterPro"/>
</dbReference>
<dbReference type="InterPro" id="IPR008927">
    <property type="entry name" value="6-PGluconate_DH-like_C_sf"/>
</dbReference>
<protein>
    <recommendedName>
        <fullName evidence="9">6-phosphogluconate dehydrogenase</fullName>
    </recommendedName>
</protein>
<dbReference type="GO" id="GO:0016491">
    <property type="term" value="F:oxidoreductase activity"/>
    <property type="evidence" value="ECO:0007669"/>
    <property type="project" value="UniProtKB-KW"/>
</dbReference>
<dbReference type="InterPro" id="IPR006115">
    <property type="entry name" value="6PGDH_NADP-bd"/>
</dbReference>
<dbReference type="Gene3D" id="1.10.1040.10">
    <property type="entry name" value="N-(1-d-carboxylethyl)-l-norvaline Dehydrogenase, domain 2"/>
    <property type="match status" value="1"/>
</dbReference>
<name>A0A9W8YSH3_9PEZI</name>
<dbReference type="Proteomes" id="UP001140453">
    <property type="component" value="Unassembled WGS sequence"/>
</dbReference>
<proteinExistence type="inferred from homology"/>
<comment type="caution">
    <text evidence="7">The sequence shown here is derived from an EMBL/GenBank/DDBJ whole genome shotgun (WGS) entry which is preliminary data.</text>
</comment>